<dbReference type="Gene3D" id="1.10.3410.10">
    <property type="entry name" value="putative deoxyguanosinetriphosphate triphosphohydrolase like domain"/>
    <property type="match status" value="1"/>
</dbReference>
<dbReference type="Gene3D" id="1.10.3210.10">
    <property type="entry name" value="Hypothetical protein af1432"/>
    <property type="match status" value="1"/>
</dbReference>
<dbReference type="Proteomes" id="UP000317171">
    <property type="component" value="Chromosome"/>
</dbReference>
<evidence type="ECO:0000259" key="2">
    <source>
        <dbReference type="SMART" id="SM00471"/>
    </source>
</evidence>
<organism evidence="3 4">
    <name type="scientific">Gimesia alba</name>
    <dbReference type="NCBI Taxonomy" id="2527973"/>
    <lineage>
        <taxon>Bacteria</taxon>
        <taxon>Pseudomonadati</taxon>
        <taxon>Planctomycetota</taxon>
        <taxon>Planctomycetia</taxon>
        <taxon>Planctomycetales</taxon>
        <taxon>Planctomycetaceae</taxon>
        <taxon>Gimesia</taxon>
    </lineage>
</organism>
<dbReference type="InterPro" id="IPR050135">
    <property type="entry name" value="dGTPase-like"/>
</dbReference>
<dbReference type="PANTHER" id="PTHR11373">
    <property type="entry name" value="DEOXYNUCLEOSIDE TRIPHOSPHATE TRIPHOSPHOHYDROLASE"/>
    <property type="match status" value="1"/>
</dbReference>
<dbReference type="PANTHER" id="PTHR11373:SF32">
    <property type="entry name" value="DEOXYGUANOSINETRIPHOSPHATE TRIPHOSPHOHYDROLASE"/>
    <property type="match status" value="1"/>
</dbReference>
<dbReference type="EMBL" id="CP036269">
    <property type="protein sequence ID" value="QDT43848.1"/>
    <property type="molecule type" value="Genomic_DNA"/>
</dbReference>
<accession>A0A517RJ05</accession>
<dbReference type="OrthoDB" id="9803619at2"/>
<feature type="domain" description="HD/PDEase" evidence="2">
    <location>
        <begin position="70"/>
        <end position="271"/>
    </location>
</feature>
<dbReference type="CDD" id="cd00077">
    <property type="entry name" value="HDc"/>
    <property type="match status" value="1"/>
</dbReference>
<evidence type="ECO:0000256" key="1">
    <source>
        <dbReference type="ARBA" id="ARBA00022801"/>
    </source>
</evidence>
<dbReference type="SMART" id="SM00471">
    <property type="entry name" value="HDc"/>
    <property type="match status" value="1"/>
</dbReference>
<dbReference type="InterPro" id="IPR006261">
    <property type="entry name" value="dGTPase"/>
</dbReference>
<gene>
    <name evidence="3" type="primary">dgt</name>
    <name evidence="3" type="ORF">Pan241w_39520</name>
</gene>
<dbReference type="KEGG" id="gaz:Pan241w_39520"/>
<name>A0A517RJ05_9PLAN</name>
<dbReference type="GO" id="GO:0008832">
    <property type="term" value="F:dGTPase activity"/>
    <property type="evidence" value="ECO:0007669"/>
    <property type="project" value="UniProtKB-EC"/>
</dbReference>
<evidence type="ECO:0000313" key="3">
    <source>
        <dbReference type="EMBL" id="QDT43848.1"/>
    </source>
</evidence>
<dbReference type="Pfam" id="PF01966">
    <property type="entry name" value="HD"/>
    <property type="match status" value="1"/>
</dbReference>
<dbReference type="InterPro" id="IPR003607">
    <property type="entry name" value="HD/PDEase_dom"/>
</dbReference>
<dbReference type="Gene3D" id="1.10.3550.10">
    <property type="entry name" value="eoxyguanosinetriphosphate triphosphohydrolase domain-like"/>
    <property type="match status" value="1"/>
</dbReference>
<dbReference type="GO" id="GO:0006203">
    <property type="term" value="P:dGTP catabolic process"/>
    <property type="evidence" value="ECO:0007669"/>
    <property type="project" value="TreeGrafter"/>
</dbReference>
<protein>
    <submittedName>
        <fullName evidence="3">Deoxyguanosinetriphosphate triphosphohydrolase</fullName>
        <ecNumber evidence="3">3.1.5.1</ecNumber>
    </submittedName>
</protein>
<proteinExistence type="predicted"/>
<dbReference type="RefSeq" id="WP_145218829.1">
    <property type="nucleotide sequence ID" value="NZ_CP036269.1"/>
</dbReference>
<dbReference type="SUPFAM" id="SSF109604">
    <property type="entry name" value="HD-domain/PDEase-like"/>
    <property type="match status" value="1"/>
</dbReference>
<dbReference type="InterPro" id="IPR006674">
    <property type="entry name" value="HD_domain"/>
</dbReference>
<dbReference type="InterPro" id="IPR027432">
    <property type="entry name" value="dGTP_triphosphohydrolase_C"/>
</dbReference>
<sequence>MSHKLSWNKLLSASRVPSPQKEAVKEFDRSYVEKDRRTAFEADYDRIVFSLPFRRLARKTQVHPMASNDHIHNRLIHSLEVASVGRTFADLVVELAGKESDLSENAQLDVSWILQSACLIHDIGNPPFGHAGEEVVRAWVQEHLDEYFSEDAFENEEQRNQCVSDCLNFEGNAQGFRVAARRDNAIAGYLRLTYATLSSAIKYPWLSTDPRTERKKKHNVYTSESELFQQISAELGLSNKQGEICRHPLSFLTEAADDICYRILDLEDAVEMGICKRRDVHRLFLDISNNPNNAWMSLPQIRGQAIQSLIEEFWNVFETNFRFIMNGEREDDLKASLDKKYFDLLNEVNQFYDDIFGHRKKIATELGAYHILGRVLKSLFKTIQSIVSSTDYEQIHFLSKRCIELTWGQDHVQQNLEKNYSWWVQQVMDYVSGMTDDYAMKVSGEIGGFSLDMK</sequence>
<dbReference type="EC" id="3.1.5.1" evidence="3"/>
<reference evidence="3 4" key="1">
    <citation type="submission" date="2019-02" db="EMBL/GenBank/DDBJ databases">
        <title>Deep-cultivation of Planctomycetes and their phenomic and genomic characterization uncovers novel biology.</title>
        <authorList>
            <person name="Wiegand S."/>
            <person name="Jogler M."/>
            <person name="Boedeker C."/>
            <person name="Pinto D."/>
            <person name="Vollmers J."/>
            <person name="Rivas-Marin E."/>
            <person name="Kohn T."/>
            <person name="Peeters S.H."/>
            <person name="Heuer A."/>
            <person name="Rast P."/>
            <person name="Oberbeckmann S."/>
            <person name="Bunk B."/>
            <person name="Jeske O."/>
            <person name="Meyerdierks A."/>
            <person name="Storesund J.E."/>
            <person name="Kallscheuer N."/>
            <person name="Luecker S."/>
            <person name="Lage O.M."/>
            <person name="Pohl T."/>
            <person name="Merkel B.J."/>
            <person name="Hornburger P."/>
            <person name="Mueller R.-W."/>
            <person name="Bruemmer F."/>
            <person name="Labrenz M."/>
            <person name="Spormann A.M."/>
            <person name="Op den Camp H."/>
            <person name="Overmann J."/>
            <person name="Amann R."/>
            <person name="Jetten M.S.M."/>
            <person name="Mascher T."/>
            <person name="Medema M.H."/>
            <person name="Devos D.P."/>
            <person name="Kaster A.-K."/>
            <person name="Ovreas L."/>
            <person name="Rohde M."/>
            <person name="Galperin M.Y."/>
            <person name="Jogler C."/>
        </authorList>
    </citation>
    <scope>NUCLEOTIDE SEQUENCE [LARGE SCALE GENOMIC DNA]</scope>
    <source>
        <strain evidence="3 4">Pan241w</strain>
    </source>
</reference>
<keyword evidence="4" id="KW-1185">Reference proteome</keyword>
<evidence type="ECO:0000313" key="4">
    <source>
        <dbReference type="Proteomes" id="UP000317171"/>
    </source>
</evidence>
<dbReference type="NCBIfam" id="TIGR01353">
    <property type="entry name" value="dGTP_triPase"/>
    <property type="match status" value="1"/>
</dbReference>
<dbReference type="AlphaFoldDB" id="A0A517RJ05"/>
<dbReference type="InterPro" id="IPR023293">
    <property type="entry name" value="dGTP_triP_hydro_central_sf"/>
</dbReference>
<keyword evidence="1 3" id="KW-0378">Hydrolase</keyword>